<dbReference type="SUPFAM" id="SSF46785">
    <property type="entry name" value="Winged helix' DNA-binding domain"/>
    <property type="match status" value="1"/>
</dbReference>
<sequence length="282" mass="31195">MKKLDLDVLEMIVAVADSGSFAKAAQTVFRSPSAVSMQIRTIEESLGKQLFVRDTRNVAATAEGKRLADYGRRMLEMRDEAWASIVRPEVEGQVAIGVPDDYVSSLLPQVLARFAVMHPRVDIRVIGLPSIGLVPMLKDNTIDLACLTKVKGLAGEFIRYEPIIWTGSEKRKIWLERPLPIAVFADGSMARDHAVRALRRNNIKFRMNYESPSFLGLLAMVQAGLAIAPLAKCSIPGNFIQLTESDGVPAMDDAEVVLARSAKSDRPPCDYLAQQILDEWKE</sequence>
<dbReference type="InterPro" id="IPR005119">
    <property type="entry name" value="LysR_subst-bd"/>
</dbReference>
<dbReference type="OrthoDB" id="6555293at2"/>
<dbReference type="Gene3D" id="3.40.190.10">
    <property type="entry name" value="Periplasmic binding protein-like II"/>
    <property type="match status" value="2"/>
</dbReference>
<evidence type="ECO:0000256" key="2">
    <source>
        <dbReference type="ARBA" id="ARBA00023015"/>
    </source>
</evidence>
<name>A0A3D8K597_9BURK</name>
<comment type="similarity">
    <text evidence="1">Belongs to the LysR transcriptional regulatory family.</text>
</comment>
<evidence type="ECO:0000256" key="3">
    <source>
        <dbReference type="ARBA" id="ARBA00023125"/>
    </source>
</evidence>
<dbReference type="AlphaFoldDB" id="A0A3D8K597"/>
<dbReference type="InterPro" id="IPR050176">
    <property type="entry name" value="LTTR"/>
</dbReference>
<dbReference type="PANTHER" id="PTHR30579:SF7">
    <property type="entry name" value="HTH-TYPE TRANSCRIPTIONAL REGULATOR LRHA-RELATED"/>
    <property type="match status" value="1"/>
</dbReference>
<evidence type="ECO:0000256" key="1">
    <source>
        <dbReference type="ARBA" id="ARBA00009437"/>
    </source>
</evidence>
<dbReference type="RefSeq" id="WP_115532703.1">
    <property type="nucleotide sequence ID" value="NZ_QRGA01000003.1"/>
</dbReference>
<accession>A0A3D8K597</accession>
<dbReference type="EMBL" id="QRGA01000003">
    <property type="protein sequence ID" value="RDV00035.1"/>
    <property type="molecule type" value="Genomic_DNA"/>
</dbReference>
<dbReference type="Pfam" id="PF03466">
    <property type="entry name" value="LysR_substrate"/>
    <property type="match status" value="1"/>
</dbReference>
<dbReference type="PANTHER" id="PTHR30579">
    <property type="entry name" value="TRANSCRIPTIONAL REGULATOR"/>
    <property type="match status" value="1"/>
</dbReference>
<dbReference type="Gene3D" id="1.10.10.10">
    <property type="entry name" value="Winged helix-like DNA-binding domain superfamily/Winged helix DNA-binding domain"/>
    <property type="match status" value="1"/>
</dbReference>
<gene>
    <name evidence="6" type="ORF">DWV00_06545</name>
</gene>
<comment type="caution">
    <text evidence="6">The sequence shown here is derived from an EMBL/GenBank/DDBJ whole genome shotgun (WGS) entry which is preliminary data.</text>
</comment>
<dbReference type="InterPro" id="IPR036390">
    <property type="entry name" value="WH_DNA-bd_sf"/>
</dbReference>
<evidence type="ECO:0000256" key="4">
    <source>
        <dbReference type="ARBA" id="ARBA00023163"/>
    </source>
</evidence>
<dbReference type="PROSITE" id="PS50931">
    <property type="entry name" value="HTH_LYSR"/>
    <property type="match status" value="1"/>
</dbReference>
<dbReference type="InterPro" id="IPR000847">
    <property type="entry name" value="LysR_HTH_N"/>
</dbReference>
<dbReference type="Pfam" id="PF00126">
    <property type="entry name" value="HTH_1"/>
    <property type="match status" value="1"/>
</dbReference>
<organism evidence="6 7">
    <name type="scientific">Trinickia dinghuensis</name>
    <dbReference type="NCBI Taxonomy" id="2291023"/>
    <lineage>
        <taxon>Bacteria</taxon>
        <taxon>Pseudomonadati</taxon>
        <taxon>Pseudomonadota</taxon>
        <taxon>Betaproteobacteria</taxon>
        <taxon>Burkholderiales</taxon>
        <taxon>Burkholderiaceae</taxon>
        <taxon>Trinickia</taxon>
    </lineage>
</organism>
<dbReference type="SUPFAM" id="SSF53850">
    <property type="entry name" value="Periplasmic binding protein-like II"/>
    <property type="match status" value="1"/>
</dbReference>
<feature type="domain" description="HTH lysR-type" evidence="5">
    <location>
        <begin position="4"/>
        <end position="61"/>
    </location>
</feature>
<keyword evidence="2" id="KW-0805">Transcription regulation</keyword>
<dbReference type="GO" id="GO:0003677">
    <property type="term" value="F:DNA binding"/>
    <property type="evidence" value="ECO:0007669"/>
    <property type="project" value="UniProtKB-KW"/>
</dbReference>
<reference evidence="6 7" key="1">
    <citation type="submission" date="2018-08" db="EMBL/GenBank/DDBJ databases">
        <title>Paraburkholderia sp. DHOM06 isolated from forest soil.</title>
        <authorList>
            <person name="Gao Z.-H."/>
            <person name="Qiu L.-H."/>
        </authorList>
    </citation>
    <scope>NUCLEOTIDE SEQUENCE [LARGE SCALE GENOMIC DNA]</scope>
    <source>
        <strain evidence="6 7">DHOM06</strain>
    </source>
</reference>
<keyword evidence="4" id="KW-0804">Transcription</keyword>
<dbReference type="Proteomes" id="UP000256838">
    <property type="component" value="Unassembled WGS sequence"/>
</dbReference>
<proteinExistence type="inferred from homology"/>
<evidence type="ECO:0000313" key="7">
    <source>
        <dbReference type="Proteomes" id="UP000256838"/>
    </source>
</evidence>
<keyword evidence="3" id="KW-0238">DNA-binding</keyword>
<dbReference type="InterPro" id="IPR036388">
    <property type="entry name" value="WH-like_DNA-bd_sf"/>
</dbReference>
<keyword evidence="7" id="KW-1185">Reference proteome</keyword>
<evidence type="ECO:0000259" key="5">
    <source>
        <dbReference type="PROSITE" id="PS50931"/>
    </source>
</evidence>
<dbReference type="FunFam" id="1.10.10.10:FF:000001">
    <property type="entry name" value="LysR family transcriptional regulator"/>
    <property type="match status" value="1"/>
</dbReference>
<evidence type="ECO:0000313" key="6">
    <source>
        <dbReference type="EMBL" id="RDV00035.1"/>
    </source>
</evidence>
<dbReference type="GO" id="GO:0003700">
    <property type="term" value="F:DNA-binding transcription factor activity"/>
    <property type="evidence" value="ECO:0007669"/>
    <property type="project" value="InterPro"/>
</dbReference>
<protein>
    <submittedName>
        <fullName evidence="6">LysR family transcriptional regulator</fullName>
    </submittedName>
</protein>